<dbReference type="EMBL" id="GBRD01009805">
    <property type="protein sequence ID" value="JAG56019.1"/>
    <property type="molecule type" value="Transcribed_RNA"/>
</dbReference>
<reference evidence="2" key="3">
    <citation type="submission" date="2014-09" db="EMBL/GenBank/DDBJ databases">
        <authorList>
            <person name="Magalhaes I.L.F."/>
            <person name="Oliveira U."/>
            <person name="Santos F.R."/>
            <person name="Vidigal T.H.D.A."/>
            <person name="Brescovit A.D."/>
            <person name="Santos A.J."/>
        </authorList>
    </citation>
    <scope>NUCLEOTIDE SEQUENCE</scope>
</reference>
<evidence type="ECO:0000313" key="1">
    <source>
        <dbReference type="EMBL" id="JAG33459.1"/>
    </source>
</evidence>
<dbReference type="AlphaFoldDB" id="A0A0A9YMP7"/>
<organism evidence="1">
    <name type="scientific">Lygus hesperus</name>
    <name type="common">Western plant bug</name>
    <dbReference type="NCBI Taxonomy" id="30085"/>
    <lineage>
        <taxon>Eukaryota</taxon>
        <taxon>Metazoa</taxon>
        <taxon>Ecdysozoa</taxon>
        <taxon>Arthropoda</taxon>
        <taxon>Hexapoda</taxon>
        <taxon>Insecta</taxon>
        <taxon>Pterygota</taxon>
        <taxon>Neoptera</taxon>
        <taxon>Paraneoptera</taxon>
        <taxon>Hemiptera</taxon>
        <taxon>Heteroptera</taxon>
        <taxon>Panheteroptera</taxon>
        <taxon>Cimicomorpha</taxon>
        <taxon>Miridae</taxon>
        <taxon>Mirini</taxon>
        <taxon>Lygus</taxon>
    </lineage>
</organism>
<reference evidence="1" key="2">
    <citation type="submission" date="2014-07" db="EMBL/GenBank/DDBJ databases">
        <authorList>
            <person name="Hull J."/>
        </authorList>
    </citation>
    <scope>NUCLEOTIDE SEQUENCE</scope>
</reference>
<gene>
    <name evidence="1" type="primary">sepsecs</name>
    <name evidence="1" type="ORF">CM83_100716</name>
</gene>
<evidence type="ECO:0000313" key="2">
    <source>
        <dbReference type="EMBL" id="JAG56019.1"/>
    </source>
</evidence>
<protein>
    <submittedName>
        <fullName evidence="1">O-phosphoseryl-tRNA(Sec) selenium transferase</fullName>
    </submittedName>
</protein>
<sequence length="162" mass="18307">MPKKMRQRGDSNFENDIKTVLKKLNVLEQKLNHLPLFIPRKHSGSQETSGSKKNCPLAPVFSGITIKKTKSVKSIKRGFITWPSDDDKPSSSTDRVSYVMNRWDSQSSHDKNEDLFSEPSDFMDFCTDFVGDRRMISNPSGNSIKETKACAVSRMKNSALES</sequence>
<proteinExistence type="predicted"/>
<dbReference type="EMBL" id="GBHO01010145">
    <property type="protein sequence ID" value="JAG33459.1"/>
    <property type="molecule type" value="Transcribed_RNA"/>
</dbReference>
<name>A0A0A9YMP7_LYGHE</name>
<dbReference type="GO" id="GO:0016740">
    <property type="term" value="F:transferase activity"/>
    <property type="evidence" value="ECO:0007669"/>
    <property type="project" value="UniProtKB-KW"/>
</dbReference>
<reference evidence="1" key="1">
    <citation type="journal article" date="2014" name="PLoS ONE">
        <title>Transcriptome-Based Identification of ABC Transporters in the Western Tarnished Plant Bug Lygus hesperus.</title>
        <authorList>
            <person name="Hull J.J."/>
            <person name="Chaney K."/>
            <person name="Geib S.M."/>
            <person name="Fabrick J.A."/>
            <person name="Brent C.S."/>
            <person name="Walsh D."/>
            <person name="Lavine L.C."/>
        </authorList>
    </citation>
    <scope>NUCLEOTIDE SEQUENCE</scope>
</reference>
<keyword evidence="1" id="KW-0808">Transferase</keyword>
<accession>A0A0A9YMP7</accession>